<dbReference type="InterPro" id="IPR005123">
    <property type="entry name" value="Oxoglu/Fe-dep_dioxygenase_dom"/>
</dbReference>
<dbReference type="PROSITE" id="PS51471">
    <property type="entry name" value="FE2OG_OXY"/>
    <property type="match status" value="1"/>
</dbReference>
<dbReference type="GO" id="GO:0035516">
    <property type="term" value="F:broad specificity oxidative DNA demethylase activity"/>
    <property type="evidence" value="ECO:0007669"/>
    <property type="project" value="TreeGrafter"/>
</dbReference>
<evidence type="ECO:0000256" key="2">
    <source>
        <dbReference type="ARBA" id="ARBA00022964"/>
    </source>
</evidence>
<dbReference type="Gene3D" id="2.60.120.590">
    <property type="entry name" value="Alpha-ketoglutarate-dependent dioxygenase AlkB-like"/>
    <property type="match status" value="1"/>
</dbReference>
<dbReference type="InterPro" id="IPR037151">
    <property type="entry name" value="AlkB-like_sf"/>
</dbReference>
<dbReference type="HOGENOM" id="CLU_039677_2_0_11"/>
<evidence type="ECO:0000256" key="5">
    <source>
        <dbReference type="PIRSR" id="PIRSR604574-2"/>
    </source>
</evidence>
<dbReference type="PANTHER" id="PTHR16557">
    <property type="entry name" value="ALKYLATED DNA REPAIR PROTEIN ALKB-RELATED"/>
    <property type="match status" value="1"/>
</dbReference>
<organism evidence="7 8">
    <name type="scientific">Segniliparus rugosus (strain ATCC BAA-974 / DSM 45345 / CCUG 50838 / CIP 108380 / JCM 13579 / CDC 945)</name>
    <dbReference type="NCBI Taxonomy" id="679197"/>
    <lineage>
        <taxon>Bacteria</taxon>
        <taxon>Bacillati</taxon>
        <taxon>Actinomycetota</taxon>
        <taxon>Actinomycetes</taxon>
        <taxon>Mycobacteriales</taxon>
        <taxon>Segniliparaceae</taxon>
        <taxon>Segniliparus</taxon>
    </lineage>
</organism>
<keyword evidence="4 5" id="KW-0408">Iron</keyword>
<proteinExistence type="predicted"/>
<evidence type="ECO:0000256" key="1">
    <source>
        <dbReference type="ARBA" id="ARBA00022723"/>
    </source>
</evidence>
<gene>
    <name evidence="7" type="ORF">HMPREF9336_01676</name>
</gene>
<evidence type="ECO:0000313" key="7">
    <source>
        <dbReference type="EMBL" id="EFV13466.2"/>
    </source>
</evidence>
<reference evidence="7 8" key="1">
    <citation type="journal article" date="2011" name="Stand. Genomic Sci.">
        <title>High quality draft genome sequence of Segniliparus rugosus CDC 945(T)= (ATCC BAA-974(T)).</title>
        <authorList>
            <person name="Earl A.M."/>
            <person name="Desjardins C.A."/>
            <person name="Fitzgerald M.G."/>
            <person name="Arachchi H.M."/>
            <person name="Zeng Q."/>
            <person name="Mehta T."/>
            <person name="Griggs A."/>
            <person name="Birren B.W."/>
            <person name="Toney N.C."/>
            <person name="Carr J."/>
            <person name="Posey J."/>
            <person name="Butler W.R."/>
        </authorList>
    </citation>
    <scope>NUCLEOTIDE SEQUENCE [LARGE SCALE GENOMIC DNA]</scope>
    <source>
        <strain evidence="8">ATCC BAA-974 / DSM 45345 / CCUG 50838 / CIP 108380 / JCM 13579 / CDC 945</strain>
    </source>
</reference>
<evidence type="ECO:0000313" key="8">
    <source>
        <dbReference type="Proteomes" id="UP000004816"/>
    </source>
</evidence>
<evidence type="ECO:0000259" key="6">
    <source>
        <dbReference type="PROSITE" id="PS51471"/>
    </source>
</evidence>
<feature type="binding site" evidence="5">
    <location>
        <position position="75"/>
    </location>
    <ligand>
        <name>Fe cation</name>
        <dbReference type="ChEBI" id="CHEBI:24875"/>
        <note>catalytic</note>
    </ligand>
</feature>
<name>E5XQA4_SEGRC</name>
<dbReference type="InterPro" id="IPR004574">
    <property type="entry name" value="Alkb"/>
</dbReference>
<dbReference type="AlphaFoldDB" id="E5XQA4"/>
<dbReference type="EMBL" id="ACZI02000002">
    <property type="protein sequence ID" value="EFV13466.2"/>
    <property type="molecule type" value="Genomic_DNA"/>
</dbReference>
<keyword evidence="8" id="KW-1185">Reference proteome</keyword>
<dbReference type="PANTHER" id="PTHR16557:SF2">
    <property type="entry name" value="NUCLEIC ACID DIOXYGENASE ALKBH1"/>
    <property type="match status" value="1"/>
</dbReference>
<dbReference type="GO" id="GO:0005737">
    <property type="term" value="C:cytoplasm"/>
    <property type="evidence" value="ECO:0007669"/>
    <property type="project" value="TreeGrafter"/>
</dbReference>
<dbReference type="Pfam" id="PF13532">
    <property type="entry name" value="2OG-FeII_Oxy_2"/>
    <property type="match status" value="1"/>
</dbReference>
<evidence type="ECO:0000256" key="4">
    <source>
        <dbReference type="ARBA" id="ARBA00023004"/>
    </source>
</evidence>
<keyword evidence="1 5" id="KW-0479">Metal-binding</keyword>
<comment type="cofactor">
    <cofactor evidence="5">
        <name>Fe(2+)</name>
        <dbReference type="ChEBI" id="CHEBI:29033"/>
    </cofactor>
    <text evidence="5">Binds 1 Fe(2+) ion per subunit.</text>
</comment>
<dbReference type="STRING" id="679197.HMPREF9336_01676"/>
<sequence length="161" mass="17644">MSVETVCLGWHWLPYRYTRTADDVNGRRVLPFPDWLGDLARGAVEEACGAATAYRPDAALANYYRPDARMGMHQDKEERAADPVVSFSVGDSCVFRFGNVEGRGQPYTDVRLGSGDAFVFGGPARFAYHGVPKLFPNTAPAGCGLDRGRINITVRVTGLRD</sequence>
<dbReference type="GO" id="GO:0008198">
    <property type="term" value="F:ferrous iron binding"/>
    <property type="evidence" value="ECO:0007669"/>
    <property type="project" value="TreeGrafter"/>
</dbReference>
<dbReference type="SUPFAM" id="SSF51197">
    <property type="entry name" value="Clavaminate synthase-like"/>
    <property type="match status" value="1"/>
</dbReference>
<accession>E5XQA4</accession>
<comment type="caution">
    <text evidence="7">The sequence shown here is derived from an EMBL/GenBank/DDBJ whole genome shotgun (WGS) entry which is preliminary data.</text>
</comment>
<dbReference type="GO" id="GO:0035515">
    <property type="term" value="F:oxidative RNA demethylase activity"/>
    <property type="evidence" value="ECO:0007669"/>
    <property type="project" value="TreeGrafter"/>
</dbReference>
<keyword evidence="3" id="KW-0560">Oxidoreductase</keyword>
<feature type="binding site" evidence="5">
    <location>
        <position position="73"/>
    </location>
    <ligand>
        <name>Fe cation</name>
        <dbReference type="ChEBI" id="CHEBI:24875"/>
        <note>catalytic</note>
    </ligand>
</feature>
<dbReference type="InterPro" id="IPR027450">
    <property type="entry name" value="AlkB-like"/>
</dbReference>
<dbReference type="eggNOG" id="COG3145">
    <property type="taxonomic scope" value="Bacteria"/>
</dbReference>
<dbReference type="GO" id="GO:0035513">
    <property type="term" value="P:oxidative RNA demethylation"/>
    <property type="evidence" value="ECO:0007669"/>
    <property type="project" value="TreeGrafter"/>
</dbReference>
<dbReference type="Proteomes" id="UP000004816">
    <property type="component" value="Unassembled WGS sequence"/>
</dbReference>
<feature type="domain" description="Fe2OG dioxygenase" evidence="6">
    <location>
        <begin position="55"/>
        <end position="158"/>
    </location>
</feature>
<evidence type="ECO:0000256" key="3">
    <source>
        <dbReference type="ARBA" id="ARBA00023002"/>
    </source>
</evidence>
<feature type="binding site" evidence="5">
    <location>
        <position position="129"/>
    </location>
    <ligand>
        <name>Fe cation</name>
        <dbReference type="ChEBI" id="CHEBI:24875"/>
        <note>catalytic</note>
    </ligand>
</feature>
<keyword evidence="2" id="KW-0223">Dioxygenase</keyword>
<protein>
    <submittedName>
        <fullName evidence="7">Alkylated DNA repair protein AlkB</fullName>
    </submittedName>
</protein>